<organism evidence="2 3">
    <name type="scientific">Streptomyces yunnanensis</name>
    <dbReference type="NCBI Taxonomy" id="156453"/>
    <lineage>
        <taxon>Bacteria</taxon>
        <taxon>Bacillati</taxon>
        <taxon>Actinomycetota</taxon>
        <taxon>Actinomycetes</taxon>
        <taxon>Kitasatosporales</taxon>
        <taxon>Streptomycetaceae</taxon>
        <taxon>Streptomyces</taxon>
    </lineage>
</organism>
<dbReference type="Pfam" id="PF12680">
    <property type="entry name" value="SnoaL_2"/>
    <property type="match status" value="1"/>
</dbReference>
<dbReference type="RefSeq" id="WP_073444838.1">
    <property type="nucleotide sequence ID" value="NZ_FRBK01000006.1"/>
</dbReference>
<evidence type="ECO:0000259" key="1">
    <source>
        <dbReference type="Pfam" id="PF12680"/>
    </source>
</evidence>
<dbReference type="SUPFAM" id="SSF54427">
    <property type="entry name" value="NTF2-like"/>
    <property type="match status" value="1"/>
</dbReference>
<accession>A0A9X8MU96</accession>
<evidence type="ECO:0000313" key="3">
    <source>
        <dbReference type="Proteomes" id="UP000184388"/>
    </source>
</evidence>
<dbReference type="EMBL" id="FRBK01000006">
    <property type="protein sequence ID" value="SHL83960.1"/>
    <property type="molecule type" value="Genomic_DNA"/>
</dbReference>
<protein>
    <recommendedName>
        <fullName evidence="1">SnoaL-like domain-containing protein</fullName>
    </recommendedName>
</protein>
<dbReference type="Proteomes" id="UP000184388">
    <property type="component" value="Unassembled WGS sequence"/>
</dbReference>
<evidence type="ECO:0000313" key="2">
    <source>
        <dbReference type="EMBL" id="SHL83960.1"/>
    </source>
</evidence>
<dbReference type="AlphaFoldDB" id="A0A9X8MU96"/>
<dbReference type="Gene3D" id="3.10.450.50">
    <property type="match status" value="1"/>
</dbReference>
<gene>
    <name evidence="2" type="ORF">SAMN05216268_106377</name>
</gene>
<comment type="caution">
    <text evidence="2">The sequence shown here is derived from an EMBL/GenBank/DDBJ whole genome shotgun (WGS) entry which is preliminary data.</text>
</comment>
<feature type="domain" description="SnoaL-like" evidence="1">
    <location>
        <begin position="15"/>
        <end position="122"/>
    </location>
</feature>
<name>A0A9X8MU96_9ACTN</name>
<sequence length="131" mass="14243">MTSNTVPTDARELAHEWVNAYNDQDFDRFGALYTDDVAYTVKAYQLAFHGRDAFVGHIQEYAAAVPDRKLTLKRIIADGDAIALETDFAGTSSGTVPALPPAGQRVTASFCTVLQLREGKIATQDDYVGGQ</sequence>
<reference evidence="3" key="1">
    <citation type="submission" date="2016-11" db="EMBL/GenBank/DDBJ databases">
        <authorList>
            <person name="Jaros S."/>
            <person name="Januszkiewicz K."/>
            <person name="Wedrychowicz H."/>
        </authorList>
    </citation>
    <scope>NUCLEOTIDE SEQUENCE [LARGE SCALE GENOMIC DNA]</scope>
    <source>
        <strain evidence="3">CGMCC 4.3555</strain>
    </source>
</reference>
<dbReference type="InterPro" id="IPR037401">
    <property type="entry name" value="SnoaL-like"/>
</dbReference>
<dbReference type="InterPro" id="IPR032710">
    <property type="entry name" value="NTF2-like_dom_sf"/>
</dbReference>
<proteinExistence type="predicted"/>